<feature type="region of interest" description="Disordered" evidence="1">
    <location>
        <begin position="87"/>
        <end position="107"/>
    </location>
</feature>
<evidence type="ECO:0000313" key="3">
    <source>
        <dbReference type="Proteomes" id="UP000187012"/>
    </source>
</evidence>
<dbReference type="Proteomes" id="UP000187012">
    <property type="component" value="Unassembled WGS sequence"/>
</dbReference>
<organism evidence="2 3">
    <name type="scientific">Paraburkholderia ribeironis</name>
    <dbReference type="NCBI Taxonomy" id="1247936"/>
    <lineage>
        <taxon>Bacteria</taxon>
        <taxon>Pseudomonadati</taxon>
        <taxon>Pseudomonadota</taxon>
        <taxon>Betaproteobacteria</taxon>
        <taxon>Burkholderiales</taxon>
        <taxon>Burkholderiaceae</taxon>
        <taxon>Paraburkholderia</taxon>
    </lineage>
</organism>
<gene>
    <name evidence="2" type="ORF">BN2475_50010</name>
</gene>
<protein>
    <submittedName>
        <fullName evidence="2">Uncharacterized protein</fullName>
    </submittedName>
</protein>
<dbReference type="STRING" id="1247936.BN2475_50010"/>
<dbReference type="AlphaFoldDB" id="A0A1N7RJW8"/>
<evidence type="ECO:0000256" key="1">
    <source>
        <dbReference type="SAM" id="MobiDB-lite"/>
    </source>
</evidence>
<feature type="compositionally biased region" description="Basic and acidic residues" evidence="1">
    <location>
        <begin position="95"/>
        <end position="107"/>
    </location>
</feature>
<name>A0A1N7RJW8_9BURK</name>
<evidence type="ECO:0000313" key="2">
    <source>
        <dbReference type="EMBL" id="SIT35411.1"/>
    </source>
</evidence>
<reference evidence="2 3" key="1">
    <citation type="submission" date="2016-12" db="EMBL/GenBank/DDBJ databases">
        <authorList>
            <person name="Song W.-J."/>
            <person name="Kurnit D.M."/>
        </authorList>
    </citation>
    <scope>NUCLEOTIDE SEQUENCE [LARGE SCALE GENOMIC DNA]</scope>
    <source>
        <strain evidence="2 3">STM7296</strain>
    </source>
</reference>
<proteinExistence type="predicted"/>
<accession>A0A1N7RJW8</accession>
<sequence>MSVFLNSDESGSANVHKSINVKESTKNLFEYFKYRAETENIISECEFAELPLREFTLKIHPTIKIRLPCSDAFAARAARPCVTRVSRGIRGSHARQREQPAPRSRAD</sequence>
<dbReference type="EMBL" id="CYGX02000005">
    <property type="protein sequence ID" value="SIT35411.1"/>
    <property type="molecule type" value="Genomic_DNA"/>
</dbReference>
<keyword evidence="3" id="KW-1185">Reference proteome</keyword>